<sequence length="686" mass="76800">MIASPQLVNIDVSTTRGMSLSVDASSTRETQQHQQQQQQEQCISSSIPESLPRKDYSCWTIGATDTTRSIMPPTFDQQTSPESIPTTLSSLSQPLGPDTIKKDTNDYIGNSSVSLGSPNSEDTNSYQRSHYQDRIINQPSHAVETVLSAACETMGFDIAELWLRTGPKTHQLTNTHLQPTSVDNSVRKELVDVYYGARSSEGIHTLSPALCKRAKEAQDVVWVTSLTEHGAAALRCSISDVRTAVAVPVCHKQSQTNMTILYFSVQRTAMNPLAVEFLAHMSLAAANVCVNSLAVDIFSVEGRENNNVNHTPPVTTKNIARQPVPKSNLSQSEHPLPRHHSILRKPRLSIPNVPEPIPTSKIPRFSVTGTSLDLRWSNLSNVEYLTDGGNSWIHTAVLNRHPVVVKWLKPECQDLAVAINEIEAELDIHAQLQHSHIVSLCGAGLTSKGSRFMVLERLDGGSLTQVLGYDTRIRDRRRRFWKKKHFTYVEVLKCARSIAEAMEYLHSDAIPGCMVLHRDLKPDNIGFTLDGTIKLIDFGLARVVENSSPDTDELYEMSGETGSLRYMAPEVADGQPYNHKADVYSFGIILWEMLAHKKPFDGMDKEQFFERVTYGGERPTINKKWPTEFTDIMKSCWSYDSESRPNFQTVVAKLNKILTKEKVAVSEKKNVRKRITAMIDRHSTWF</sequence>
<dbReference type="SMART" id="SM00220">
    <property type="entry name" value="S_TKc"/>
    <property type="match status" value="1"/>
</dbReference>
<keyword evidence="1" id="KW-0808">Transferase</keyword>
<dbReference type="InterPro" id="IPR000719">
    <property type="entry name" value="Prot_kinase_dom"/>
</dbReference>
<dbReference type="InterPro" id="IPR001245">
    <property type="entry name" value="Ser-Thr/Tyr_kinase_cat_dom"/>
</dbReference>
<dbReference type="EMBL" id="HBHI01021748">
    <property type="protein sequence ID" value="CAD9686550.1"/>
    <property type="molecule type" value="Transcribed_RNA"/>
</dbReference>
<evidence type="ECO:0000313" key="7">
    <source>
        <dbReference type="EMBL" id="CAD9686550.1"/>
    </source>
</evidence>
<dbReference type="AlphaFoldDB" id="A0A7S2S189"/>
<dbReference type="SUPFAM" id="SSF56112">
    <property type="entry name" value="Protein kinase-like (PK-like)"/>
    <property type="match status" value="1"/>
</dbReference>
<feature type="region of interest" description="Disordered" evidence="5">
    <location>
        <begin position="20"/>
        <end position="47"/>
    </location>
</feature>
<evidence type="ECO:0000256" key="4">
    <source>
        <dbReference type="ARBA" id="ARBA00022840"/>
    </source>
</evidence>
<feature type="domain" description="Protein kinase" evidence="6">
    <location>
        <begin position="379"/>
        <end position="658"/>
    </location>
</feature>
<dbReference type="GO" id="GO:0005524">
    <property type="term" value="F:ATP binding"/>
    <property type="evidence" value="ECO:0007669"/>
    <property type="project" value="UniProtKB-KW"/>
</dbReference>
<feature type="compositionally biased region" description="Polar residues" evidence="5">
    <location>
        <begin position="67"/>
        <end position="93"/>
    </location>
</feature>
<evidence type="ECO:0000256" key="3">
    <source>
        <dbReference type="ARBA" id="ARBA00022777"/>
    </source>
</evidence>
<keyword evidence="4" id="KW-0067">ATP-binding</keyword>
<gene>
    <name evidence="7" type="ORF">EANT1437_LOCUS11162</name>
</gene>
<dbReference type="InterPro" id="IPR011009">
    <property type="entry name" value="Kinase-like_dom_sf"/>
</dbReference>
<evidence type="ECO:0000256" key="5">
    <source>
        <dbReference type="SAM" id="MobiDB-lite"/>
    </source>
</evidence>
<dbReference type="PANTHER" id="PTHR44329:SF288">
    <property type="entry name" value="MITOGEN-ACTIVATED PROTEIN KINASE KINASE KINASE 20"/>
    <property type="match status" value="1"/>
</dbReference>
<feature type="region of interest" description="Disordered" evidence="5">
    <location>
        <begin position="308"/>
        <end position="335"/>
    </location>
</feature>
<dbReference type="PANTHER" id="PTHR44329">
    <property type="entry name" value="SERINE/THREONINE-PROTEIN KINASE TNNI3K-RELATED"/>
    <property type="match status" value="1"/>
</dbReference>
<dbReference type="PROSITE" id="PS50011">
    <property type="entry name" value="PROTEIN_KINASE_DOM"/>
    <property type="match status" value="1"/>
</dbReference>
<feature type="compositionally biased region" description="Polar residues" evidence="5">
    <location>
        <begin position="20"/>
        <end position="29"/>
    </location>
</feature>
<feature type="compositionally biased region" description="Low complexity" evidence="5">
    <location>
        <begin position="32"/>
        <end position="41"/>
    </location>
</feature>
<reference evidence="7" key="1">
    <citation type="submission" date="2021-01" db="EMBL/GenBank/DDBJ databases">
        <authorList>
            <person name="Corre E."/>
            <person name="Pelletier E."/>
            <person name="Niang G."/>
            <person name="Scheremetjew M."/>
            <person name="Finn R."/>
            <person name="Kale V."/>
            <person name="Holt S."/>
            <person name="Cochrane G."/>
            <person name="Meng A."/>
            <person name="Brown T."/>
            <person name="Cohen L."/>
        </authorList>
    </citation>
    <scope>NUCLEOTIDE SEQUENCE</scope>
    <source>
        <strain evidence="7">CCMP1452</strain>
    </source>
</reference>
<proteinExistence type="predicted"/>
<feature type="compositionally biased region" description="Low complexity" evidence="5">
    <location>
        <begin position="308"/>
        <end position="318"/>
    </location>
</feature>
<organism evidence="7">
    <name type="scientific">Eucampia antarctica</name>
    <dbReference type="NCBI Taxonomy" id="49252"/>
    <lineage>
        <taxon>Eukaryota</taxon>
        <taxon>Sar</taxon>
        <taxon>Stramenopiles</taxon>
        <taxon>Ochrophyta</taxon>
        <taxon>Bacillariophyta</taxon>
        <taxon>Mediophyceae</taxon>
        <taxon>Biddulphiophycidae</taxon>
        <taxon>Hemiaulales</taxon>
        <taxon>Hemiaulaceae</taxon>
        <taxon>Eucampia</taxon>
    </lineage>
</organism>
<evidence type="ECO:0000256" key="2">
    <source>
        <dbReference type="ARBA" id="ARBA00022741"/>
    </source>
</evidence>
<dbReference type="GO" id="GO:0004674">
    <property type="term" value="F:protein serine/threonine kinase activity"/>
    <property type="evidence" value="ECO:0007669"/>
    <property type="project" value="TreeGrafter"/>
</dbReference>
<evidence type="ECO:0000259" key="6">
    <source>
        <dbReference type="PROSITE" id="PS50011"/>
    </source>
</evidence>
<dbReference type="Gene3D" id="3.30.200.20">
    <property type="entry name" value="Phosphorylase Kinase, domain 1"/>
    <property type="match status" value="1"/>
</dbReference>
<feature type="compositionally biased region" description="Polar residues" evidence="5">
    <location>
        <begin position="107"/>
        <end position="125"/>
    </location>
</feature>
<dbReference type="InterPro" id="IPR051681">
    <property type="entry name" value="Ser/Thr_Kinases-Pseudokinases"/>
</dbReference>
<protein>
    <recommendedName>
        <fullName evidence="6">Protein kinase domain-containing protein</fullName>
    </recommendedName>
</protein>
<dbReference type="Gene3D" id="1.10.510.10">
    <property type="entry name" value="Transferase(Phosphotransferase) domain 1"/>
    <property type="match status" value="1"/>
</dbReference>
<dbReference type="Pfam" id="PF07714">
    <property type="entry name" value="PK_Tyr_Ser-Thr"/>
    <property type="match status" value="1"/>
</dbReference>
<accession>A0A7S2S189</accession>
<name>A0A7S2S189_9STRA</name>
<evidence type="ECO:0000256" key="1">
    <source>
        <dbReference type="ARBA" id="ARBA00022679"/>
    </source>
</evidence>
<keyword evidence="2" id="KW-0547">Nucleotide-binding</keyword>
<feature type="region of interest" description="Disordered" evidence="5">
    <location>
        <begin position="67"/>
        <end position="125"/>
    </location>
</feature>
<keyword evidence="3" id="KW-0418">Kinase</keyword>